<organism evidence="2 3">
    <name type="scientific">Anguilla anguilla</name>
    <name type="common">European freshwater eel</name>
    <name type="synonym">Muraena anguilla</name>
    <dbReference type="NCBI Taxonomy" id="7936"/>
    <lineage>
        <taxon>Eukaryota</taxon>
        <taxon>Metazoa</taxon>
        <taxon>Chordata</taxon>
        <taxon>Craniata</taxon>
        <taxon>Vertebrata</taxon>
        <taxon>Euteleostomi</taxon>
        <taxon>Actinopterygii</taxon>
        <taxon>Neopterygii</taxon>
        <taxon>Teleostei</taxon>
        <taxon>Anguilliformes</taxon>
        <taxon>Anguillidae</taxon>
        <taxon>Anguilla</taxon>
    </lineage>
</organism>
<gene>
    <name evidence="2" type="ORF">ANANG_G00316400</name>
</gene>
<feature type="compositionally biased region" description="Low complexity" evidence="1">
    <location>
        <begin position="44"/>
        <end position="55"/>
    </location>
</feature>
<protein>
    <submittedName>
        <fullName evidence="2">Uncharacterized protein</fullName>
    </submittedName>
</protein>
<sequence>MLRLLGAARSGLQASPSKHAGYSVRVENAVPMVTQAPRGPAPADPVGAADAAGLAQRHPADPPAPAWQQLAHTSVQHATVIPTP</sequence>
<dbReference type="EMBL" id="JAFIRN010000041">
    <property type="protein sequence ID" value="KAG5830151.1"/>
    <property type="molecule type" value="Genomic_DNA"/>
</dbReference>
<evidence type="ECO:0000313" key="3">
    <source>
        <dbReference type="Proteomes" id="UP001044222"/>
    </source>
</evidence>
<keyword evidence="3" id="KW-1185">Reference proteome</keyword>
<dbReference type="Proteomes" id="UP001044222">
    <property type="component" value="Unassembled WGS sequence"/>
</dbReference>
<dbReference type="AlphaFoldDB" id="A0A9D3LHU8"/>
<name>A0A9D3LHU8_ANGAN</name>
<accession>A0A9D3LHU8</accession>
<reference evidence="2" key="1">
    <citation type="submission" date="2021-01" db="EMBL/GenBank/DDBJ databases">
        <title>A chromosome-scale assembly of European eel, Anguilla anguilla.</title>
        <authorList>
            <person name="Henkel C."/>
            <person name="Jong-Raadsen S.A."/>
            <person name="Dufour S."/>
            <person name="Weltzien F.-A."/>
            <person name="Palstra A.P."/>
            <person name="Pelster B."/>
            <person name="Spaink H.P."/>
            <person name="Van Den Thillart G.E."/>
            <person name="Jansen H."/>
            <person name="Zahm M."/>
            <person name="Klopp C."/>
            <person name="Cedric C."/>
            <person name="Louis A."/>
            <person name="Berthelot C."/>
            <person name="Parey E."/>
            <person name="Roest Crollius H."/>
            <person name="Montfort J."/>
            <person name="Robinson-Rechavi M."/>
            <person name="Bucao C."/>
            <person name="Bouchez O."/>
            <person name="Gislard M."/>
            <person name="Lluch J."/>
            <person name="Milhes M."/>
            <person name="Lampietro C."/>
            <person name="Lopez Roques C."/>
            <person name="Donnadieu C."/>
            <person name="Braasch I."/>
            <person name="Desvignes T."/>
            <person name="Postlethwait J."/>
            <person name="Bobe J."/>
            <person name="Guiguen Y."/>
            <person name="Dirks R."/>
        </authorList>
    </citation>
    <scope>NUCLEOTIDE SEQUENCE</scope>
    <source>
        <strain evidence="2">Tag_6206</strain>
        <tissue evidence="2">Liver</tissue>
    </source>
</reference>
<evidence type="ECO:0000313" key="2">
    <source>
        <dbReference type="EMBL" id="KAG5830151.1"/>
    </source>
</evidence>
<evidence type="ECO:0000256" key="1">
    <source>
        <dbReference type="SAM" id="MobiDB-lite"/>
    </source>
</evidence>
<proteinExistence type="predicted"/>
<feature type="region of interest" description="Disordered" evidence="1">
    <location>
        <begin position="34"/>
        <end position="66"/>
    </location>
</feature>
<comment type="caution">
    <text evidence="2">The sequence shown here is derived from an EMBL/GenBank/DDBJ whole genome shotgun (WGS) entry which is preliminary data.</text>
</comment>